<organism evidence="2 3">
    <name type="scientific">Aureobasidium mustum</name>
    <dbReference type="NCBI Taxonomy" id="2773714"/>
    <lineage>
        <taxon>Eukaryota</taxon>
        <taxon>Fungi</taxon>
        <taxon>Dikarya</taxon>
        <taxon>Ascomycota</taxon>
        <taxon>Pezizomycotina</taxon>
        <taxon>Dothideomycetes</taxon>
        <taxon>Dothideomycetidae</taxon>
        <taxon>Dothideales</taxon>
        <taxon>Saccotheciaceae</taxon>
        <taxon>Aureobasidium</taxon>
    </lineage>
</organism>
<feature type="region of interest" description="Disordered" evidence="1">
    <location>
        <begin position="1"/>
        <end position="42"/>
    </location>
</feature>
<dbReference type="AlphaFoldDB" id="A0A9N8PDV6"/>
<gene>
    <name evidence="2" type="ORF">AWRI4233_LOCUS3142</name>
</gene>
<dbReference type="Proteomes" id="UP000714618">
    <property type="component" value="Unassembled WGS sequence"/>
</dbReference>
<feature type="region of interest" description="Disordered" evidence="1">
    <location>
        <begin position="91"/>
        <end position="136"/>
    </location>
</feature>
<feature type="compositionally biased region" description="Low complexity" evidence="1">
    <location>
        <begin position="1"/>
        <end position="10"/>
    </location>
</feature>
<evidence type="ECO:0000313" key="3">
    <source>
        <dbReference type="Proteomes" id="UP000714618"/>
    </source>
</evidence>
<reference evidence="2" key="1">
    <citation type="submission" date="2020-06" db="EMBL/GenBank/DDBJ databases">
        <authorList>
            <person name="Onetto C."/>
        </authorList>
    </citation>
    <scope>NUCLEOTIDE SEQUENCE</scope>
</reference>
<dbReference type="OrthoDB" id="3891464at2759"/>
<evidence type="ECO:0000256" key="1">
    <source>
        <dbReference type="SAM" id="MobiDB-lite"/>
    </source>
</evidence>
<proteinExistence type="predicted"/>
<feature type="compositionally biased region" description="Polar residues" evidence="1">
    <location>
        <begin position="91"/>
        <end position="100"/>
    </location>
</feature>
<dbReference type="EMBL" id="CAIJEO010000004">
    <property type="protein sequence ID" value="CAD0091177.1"/>
    <property type="molecule type" value="Genomic_DNA"/>
</dbReference>
<name>A0A9N8PDV6_9PEZI</name>
<protein>
    <submittedName>
        <fullName evidence="2">Uncharacterized protein</fullName>
    </submittedName>
</protein>
<evidence type="ECO:0000313" key="2">
    <source>
        <dbReference type="EMBL" id="CAD0091177.1"/>
    </source>
</evidence>
<comment type="caution">
    <text evidence="2">The sequence shown here is derived from an EMBL/GenBank/DDBJ whole genome shotgun (WGS) entry which is preliminary data.</text>
</comment>
<keyword evidence="3" id="KW-1185">Reference proteome</keyword>
<accession>A0A9N8PDV6</accession>
<sequence length="136" mass="15211">MSSTSSLHSILSDDELPAYEEIALPPNVTIEEREISSDDEDDDYYECNYEQPEHKTTIKQSTKTFAVSLKSILSSSVTVAPSAEFQKSTVTFDQTATPTRPKSDRKPSFKLAPIQTSTLQSRRMAMRSTLQLDNTV</sequence>